<dbReference type="PANTHER" id="PTHR42893:SF46">
    <property type="entry name" value="PROTEIN DETOXIFICATION 44, CHLOROPLASTIC"/>
    <property type="match status" value="1"/>
</dbReference>
<comment type="subcellular location">
    <subcellularLocation>
        <location evidence="1">Membrane</location>
        <topology evidence="1">Multi-pass membrane protein</topology>
    </subcellularLocation>
</comment>
<dbReference type="InterPro" id="IPR044644">
    <property type="entry name" value="DinF-like"/>
</dbReference>
<evidence type="ECO:0000313" key="7">
    <source>
        <dbReference type="EMBL" id="MST85434.1"/>
    </source>
</evidence>
<keyword evidence="4 6" id="KW-1133">Transmembrane helix</keyword>
<keyword evidence="3 6" id="KW-0812">Transmembrane</keyword>
<accession>A0A7K0KHT3</accession>
<dbReference type="PANTHER" id="PTHR42893">
    <property type="entry name" value="PROTEIN DETOXIFICATION 44, CHLOROPLASTIC-RELATED"/>
    <property type="match status" value="1"/>
</dbReference>
<dbReference type="RefSeq" id="WP_154535022.1">
    <property type="nucleotide sequence ID" value="NZ_VUNG01000038.1"/>
</dbReference>
<proteinExistence type="inferred from homology"/>
<organism evidence="7 8">
    <name type="scientific">Hallella mizrahii</name>
    <dbReference type="NCBI Taxonomy" id="2606637"/>
    <lineage>
        <taxon>Bacteria</taxon>
        <taxon>Pseudomonadati</taxon>
        <taxon>Bacteroidota</taxon>
        <taxon>Bacteroidia</taxon>
        <taxon>Bacteroidales</taxon>
        <taxon>Prevotellaceae</taxon>
        <taxon>Hallella</taxon>
    </lineage>
</organism>
<feature type="transmembrane region" description="Helical" evidence="6">
    <location>
        <begin position="12"/>
        <end position="37"/>
    </location>
</feature>
<dbReference type="CDD" id="cd13136">
    <property type="entry name" value="MATE_DinF_like"/>
    <property type="match status" value="1"/>
</dbReference>
<feature type="transmembrane region" description="Helical" evidence="6">
    <location>
        <begin position="243"/>
        <end position="262"/>
    </location>
</feature>
<feature type="transmembrane region" description="Helical" evidence="6">
    <location>
        <begin position="416"/>
        <end position="436"/>
    </location>
</feature>
<feature type="transmembrane region" description="Helical" evidence="6">
    <location>
        <begin position="164"/>
        <end position="184"/>
    </location>
</feature>
<reference evidence="7 8" key="1">
    <citation type="submission" date="2019-08" db="EMBL/GenBank/DDBJ databases">
        <title>In-depth cultivation of the pig gut microbiome towards novel bacterial diversity and tailored functional studies.</title>
        <authorList>
            <person name="Wylensek D."/>
            <person name="Hitch T.C.A."/>
            <person name="Clavel T."/>
        </authorList>
    </citation>
    <scope>NUCLEOTIDE SEQUENCE [LARGE SCALE GENOMIC DNA]</scope>
    <source>
        <strain evidence="7 8">LKV-178-WT-2A</strain>
    </source>
</reference>
<dbReference type="GO" id="GO:0005886">
    <property type="term" value="C:plasma membrane"/>
    <property type="evidence" value="ECO:0007669"/>
    <property type="project" value="TreeGrafter"/>
</dbReference>
<dbReference type="Proteomes" id="UP000438914">
    <property type="component" value="Unassembled WGS sequence"/>
</dbReference>
<feature type="transmembrane region" description="Helical" evidence="6">
    <location>
        <begin position="316"/>
        <end position="335"/>
    </location>
</feature>
<evidence type="ECO:0000256" key="6">
    <source>
        <dbReference type="SAM" id="Phobius"/>
    </source>
</evidence>
<evidence type="ECO:0000313" key="8">
    <source>
        <dbReference type="Proteomes" id="UP000438914"/>
    </source>
</evidence>
<dbReference type="EMBL" id="VUNG01000038">
    <property type="protein sequence ID" value="MST85434.1"/>
    <property type="molecule type" value="Genomic_DNA"/>
</dbReference>
<comment type="caution">
    <text evidence="7">The sequence shown here is derived from an EMBL/GenBank/DDBJ whole genome shotgun (WGS) entry which is preliminary data.</text>
</comment>
<protein>
    <submittedName>
        <fullName evidence="7">MATE family efflux transporter</fullName>
    </submittedName>
</protein>
<name>A0A7K0KHT3_9BACT</name>
<feature type="transmembrane region" description="Helical" evidence="6">
    <location>
        <begin position="90"/>
        <end position="111"/>
    </location>
</feature>
<feature type="transmembrane region" description="Helical" evidence="6">
    <location>
        <begin position="274"/>
        <end position="296"/>
    </location>
</feature>
<feature type="transmembrane region" description="Helical" evidence="6">
    <location>
        <begin position="131"/>
        <end position="152"/>
    </location>
</feature>
<dbReference type="AlphaFoldDB" id="A0A7K0KHT3"/>
<feature type="transmembrane region" description="Helical" evidence="6">
    <location>
        <begin position="386"/>
        <end position="404"/>
    </location>
</feature>
<feature type="transmembrane region" description="Helical" evidence="6">
    <location>
        <begin position="190"/>
        <end position="210"/>
    </location>
</feature>
<dbReference type="GO" id="GO:0042910">
    <property type="term" value="F:xenobiotic transmembrane transporter activity"/>
    <property type="evidence" value="ECO:0007669"/>
    <property type="project" value="InterPro"/>
</dbReference>
<evidence type="ECO:0000256" key="1">
    <source>
        <dbReference type="ARBA" id="ARBA00004141"/>
    </source>
</evidence>
<keyword evidence="5 6" id="KW-0472">Membrane</keyword>
<dbReference type="NCBIfam" id="TIGR00797">
    <property type="entry name" value="matE"/>
    <property type="match status" value="1"/>
</dbReference>
<dbReference type="InterPro" id="IPR002528">
    <property type="entry name" value="MATE_fam"/>
</dbReference>
<evidence type="ECO:0000256" key="3">
    <source>
        <dbReference type="ARBA" id="ARBA00022692"/>
    </source>
</evidence>
<evidence type="ECO:0000256" key="2">
    <source>
        <dbReference type="ARBA" id="ARBA00010199"/>
    </source>
</evidence>
<dbReference type="Pfam" id="PF01554">
    <property type="entry name" value="MatE"/>
    <property type="match status" value="2"/>
</dbReference>
<evidence type="ECO:0000256" key="5">
    <source>
        <dbReference type="ARBA" id="ARBA00023136"/>
    </source>
</evidence>
<feature type="transmembrane region" description="Helical" evidence="6">
    <location>
        <begin position="355"/>
        <end position="379"/>
    </location>
</feature>
<sequence length="437" mass="47713">MSFTLSILDRRILQLALPSVINNITIPLLGLCDLAVVGHIGSGIYLAAMSVATTFFNVTYWLFGFLRMGSSGLTAQAHGAGDLKAIYMSLLRALGVAVCVAVIILLLQYPLWRLALWLISPSAGVEAIATVYFRIVIWGAPPTLALMCLNGWFIGMQDTRTPMYVAIFQNVINVIVSLSLAIGLGMKMQGVALGTLIAQWSGLLAAVCMLRRHVARWGSIHITCKELSQRTELAHFFSLNRDIFLRTVCLVAVNFGFTAFGARQGDTMLAANTLLMTFFTLFSYVMDGFAFAGEALSGHAWGANDQRGLQAVIQRLIQWGMGLAFTATLFYAFGGKLLIGLLSSDPTVVSMADHFLPWACMIPLAGTLAFVLDGICIGLTRTRSMLLASFVASLLFFVVAWLTFSFTLPTQECTNHLLWMAFILYLLIRGVVLKICC</sequence>
<gene>
    <name evidence="7" type="ORF">FYJ73_12295</name>
</gene>
<feature type="transmembrane region" description="Helical" evidence="6">
    <location>
        <begin position="43"/>
        <end position="63"/>
    </location>
</feature>
<keyword evidence="8" id="KW-1185">Reference proteome</keyword>
<dbReference type="GO" id="GO:0015297">
    <property type="term" value="F:antiporter activity"/>
    <property type="evidence" value="ECO:0007669"/>
    <property type="project" value="InterPro"/>
</dbReference>
<comment type="similarity">
    <text evidence="2">Belongs to the multi antimicrobial extrusion (MATE) (TC 2.A.66.1) family.</text>
</comment>
<evidence type="ECO:0000256" key="4">
    <source>
        <dbReference type="ARBA" id="ARBA00022989"/>
    </source>
</evidence>